<keyword evidence="1" id="KW-0106">Calcium</keyword>
<dbReference type="EMBL" id="JABTTQ020001021">
    <property type="protein sequence ID" value="KAK6136674.1"/>
    <property type="molecule type" value="Genomic_DNA"/>
</dbReference>
<gene>
    <name evidence="3" type="ORF">DH2020_029581</name>
</gene>
<dbReference type="PROSITE" id="PS00018">
    <property type="entry name" value="EF_HAND_1"/>
    <property type="match status" value="1"/>
</dbReference>
<proteinExistence type="predicted"/>
<dbReference type="PANTHER" id="PTHR34574:SF2">
    <property type="entry name" value="CALCIUM-BINDING EF-HAND FAMILY PROTEIN"/>
    <property type="match status" value="1"/>
</dbReference>
<dbReference type="InterPro" id="IPR011992">
    <property type="entry name" value="EF-hand-dom_pair"/>
</dbReference>
<dbReference type="Pfam" id="PF13499">
    <property type="entry name" value="EF-hand_7"/>
    <property type="match status" value="1"/>
</dbReference>
<evidence type="ECO:0000259" key="2">
    <source>
        <dbReference type="PROSITE" id="PS50222"/>
    </source>
</evidence>
<name>A0ABR0VP21_REHGL</name>
<dbReference type="SMART" id="SM00054">
    <property type="entry name" value="EFh"/>
    <property type="match status" value="3"/>
</dbReference>
<accession>A0ABR0VP21</accession>
<dbReference type="InterPro" id="IPR018247">
    <property type="entry name" value="EF_Hand_1_Ca_BS"/>
</dbReference>
<dbReference type="InterPro" id="IPR002048">
    <property type="entry name" value="EF_hand_dom"/>
</dbReference>
<dbReference type="SUPFAM" id="SSF47473">
    <property type="entry name" value="EF-hand"/>
    <property type="match status" value="1"/>
</dbReference>
<dbReference type="PROSITE" id="PS50222">
    <property type="entry name" value="EF_HAND_2"/>
    <property type="match status" value="2"/>
</dbReference>
<feature type="domain" description="EF-hand" evidence="2">
    <location>
        <begin position="27"/>
        <end position="62"/>
    </location>
</feature>
<organism evidence="3 4">
    <name type="scientific">Rehmannia glutinosa</name>
    <name type="common">Chinese foxglove</name>
    <dbReference type="NCBI Taxonomy" id="99300"/>
    <lineage>
        <taxon>Eukaryota</taxon>
        <taxon>Viridiplantae</taxon>
        <taxon>Streptophyta</taxon>
        <taxon>Embryophyta</taxon>
        <taxon>Tracheophyta</taxon>
        <taxon>Spermatophyta</taxon>
        <taxon>Magnoliopsida</taxon>
        <taxon>eudicotyledons</taxon>
        <taxon>Gunneridae</taxon>
        <taxon>Pentapetalae</taxon>
        <taxon>asterids</taxon>
        <taxon>lamiids</taxon>
        <taxon>Lamiales</taxon>
        <taxon>Orobanchaceae</taxon>
        <taxon>Rehmannieae</taxon>
        <taxon>Rehmannia</taxon>
    </lineage>
</organism>
<protein>
    <recommendedName>
        <fullName evidence="2">EF-hand domain-containing protein</fullName>
    </recommendedName>
</protein>
<feature type="domain" description="EF-hand" evidence="2">
    <location>
        <begin position="248"/>
        <end position="283"/>
    </location>
</feature>
<evidence type="ECO:0000313" key="4">
    <source>
        <dbReference type="Proteomes" id="UP001318860"/>
    </source>
</evidence>
<evidence type="ECO:0000256" key="1">
    <source>
        <dbReference type="ARBA" id="ARBA00022837"/>
    </source>
</evidence>
<sequence length="363" mass="39658">MKEKSSSTSHEVMDGSDIMELVENEKVFSNFVDHKFEELDIDCDGKLSVKELQPAVEDIGAALGLPAHGTSPDSDYIYTQVLNEFTHGKQEKISKTEFKEVLSDFLLGMAAGLKRDPVVILRIDGEDLHEFVKSSSFEPEMLSIFSEIELPDGSLKDYILKAFEKLTVEQGMPPSIDPWVMSNILEPALESVGGAIEQPVSQETFLAEFKRAAENVVQLLKDQPAIVAHSQNTFDGSGVKRLLSNKFELEKTLDSAIKSAPRDRNGKISKEYLGVALDSLAASAGLPPLGAVDQMDKIMTEALKMFDAGDGKTVKEDEFKKLLTEVLGSIMLQLEGNPVSVSINSVVHEPLASSSTLLQPTSP</sequence>
<reference evidence="3 4" key="1">
    <citation type="journal article" date="2021" name="Comput. Struct. Biotechnol. J.">
        <title>De novo genome assembly of the potent medicinal plant Rehmannia glutinosa using nanopore technology.</title>
        <authorList>
            <person name="Ma L."/>
            <person name="Dong C."/>
            <person name="Song C."/>
            <person name="Wang X."/>
            <person name="Zheng X."/>
            <person name="Niu Y."/>
            <person name="Chen S."/>
            <person name="Feng W."/>
        </authorList>
    </citation>
    <scope>NUCLEOTIDE SEQUENCE [LARGE SCALE GENOMIC DNA]</scope>
    <source>
        <strain evidence="3">DH-2019</strain>
    </source>
</reference>
<dbReference type="Gene3D" id="1.10.238.10">
    <property type="entry name" value="EF-hand"/>
    <property type="match status" value="1"/>
</dbReference>
<dbReference type="Proteomes" id="UP001318860">
    <property type="component" value="Unassembled WGS sequence"/>
</dbReference>
<comment type="caution">
    <text evidence="3">The sequence shown here is derived from an EMBL/GenBank/DDBJ whole genome shotgun (WGS) entry which is preliminary data.</text>
</comment>
<evidence type="ECO:0000313" key="3">
    <source>
        <dbReference type="EMBL" id="KAK6136674.1"/>
    </source>
</evidence>
<keyword evidence="4" id="KW-1185">Reference proteome</keyword>
<dbReference type="PANTHER" id="PTHR34574">
    <property type="entry name" value="CALCIUM-BINDING EF-HAND FAMILY PROTEIN-RELATED"/>
    <property type="match status" value="1"/>
</dbReference>